<dbReference type="GO" id="GO:0004815">
    <property type="term" value="F:aspartate-tRNA ligase activity"/>
    <property type="evidence" value="ECO:0007669"/>
    <property type="project" value="InterPro"/>
</dbReference>
<feature type="domain" description="Aminoacyl-transfer RNA synthetases class-II family profile" evidence="9">
    <location>
        <begin position="137"/>
        <end position="324"/>
    </location>
</feature>
<accession>T1AAB6</accession>
<evidence type="ECO:0000256" key="6">
    <source>
        <dbReference type="ARBA" id="ARBA00022840"/>
    </source>
</evidence>
<evidence type="ECO:0000256" key="2">
    <source>
        <dbReference type="ARBA" id="ARBA00005312"/>
    </source>
</evidence>
<sequence length="324" mass="35954">MSIPRRLSREAAQRDGEVVRIAGFLQEYRALGGVAFAIVRDRVGSTQVTLKKGVAPPELFALLADLPRESVVEVEGTIRRSEKANRGSELFPTAIRVLSRAETPLPLGVVDKVGADLDTRFDHRFLDLRKPEVRAVFELRAALLAAFREAYRARGFLEVETPKLLRQGAEGGATLFPVDYFGQRAFLAQSPQLYKQMLMAAGFERVFEIGPVFRAEPSDTVRHLTEIGMLDAEMAYIDGAEDLRGMLEEVVRAALGSVRRSLTEAENPLADGLPELAAPFPRIPFETAEAWLGRPGAERDFGTEDEKAIGARVEREYGTPFYYL</sequence>
<keyword evidence="3" id="KW-0963">Cytoplasm</keyword>
<dbReference type="PANTHER" id="PTHR43450:SF1">
    <property type="entry name" value="ASPARTATE--TRNA LIGASE, CYTOPLASMIC"/>
    <property type="match status" value="1"/>
</dbReference>
<dbReference type="Gene3D" id="3.30.930.10">
    <property type="entry name" value="Bira Bifunctional Protein, Domain 2"/>
    <property type="match status" value="1"/>
</dbReference>
<gene>
    <name evidence="10" type="ORF">B1B_09909</name>
</gene>
<dbReference type="GO" id="GO:0003723">
    <property type="term" value="F:RNA binding"/>
    <property type="evidence" value="ECO:0007669"/>
    <property type="project" value="TreeGrafter"/>
</dbReference>
<comment type="subcellular location">
    <subcellularLocation>
        <location evidence="1">Cytoplasm</location>
    </subcellularLocation>
</comment>
<keyword evidence="7" id="KW-0648">Protein biosynthesis</keyword>
<dbReference type="InterPro" id="IPR004523">
    <property type="entry name" value="Asp-tRNA_synthase_2"/>
</dbReference>
<dbReference type="PRINTS" id="PR01042">
    <property type="entry name" value="TRNASYNTHASP"/>
</dbReference>
<keyword evidence="8 10" id="KW-0030">Aminoacyl-tRNA synthetase</keyword>
<dbReference type="GO" id="GO:0005524">
    <property type="term" value="F:ATP binding"/>
    <property type="evidence" value="ECO:0007669"/>
    <property type="project" value="UniProtKB-KW"/>
</dbReference>
<keyword evidence="6" id="KW-0067">ATP-binding</keyword>
<dbReference type="InterPro" id="IPR006195">
    <property type="entry name" value="aa-tRNA-synth_II"/>
</dbReference>
<reference evidence="10" key="1">
    <citation type="submission" date="2013-08" db="EMBL/GenBank/DDBJ databases">
        <authorList>
            <person name="Mendez C."/>
            <person name="Richter M."/>
            <person name="Ferrer M."/>
            <person name="Sanchez J."/>
        </authorList>
    </citation>
    <scope>NUCLEOTIDE SEQUENCE</scope>
</reference>
<evidence type="ECO:0000256" key="7">
    <source>
        <dbReference type="ARBA" id="ARBA00022917"/>
    </source>
</evidence>
<dbReference type="GO" id="GO:0006422">
    <property type="term" value="P:aspartyl-tRNA aminoacylation"/>
    <property type="evidence" value="ECO:0007669"/>
    <property type="project" value="InterPro"/>
</dbReference>
<evidence type="ECO:0000256" key="1">
    <source>
        <dbReference type="ARBA" id="ARBA00004496"/>
    </source>
</evidence>
<evidence type="ECO:0000256" key="8">
    <source>
        <dbReference type="ARBA" id="ARBA00023146"/>
    </source>
</evidence>
<dbReference type="SUPFAM" id="SSF55681">
    <property type="entry name" value="Class II aaRS and biotin synthetases"/>
    <property type="match status" value="1"/>
</dbReference>
<comment type="similarity">
    <text evidence="2">Belongs to the class-II aminoacyl-tRNA synthetase family. Type 2 subfamily.</text>
</comment>
<dbReference type="SUPFAM" id="SSF50249">
    <property type="entry name" value="Nucleic acid-binding proteins"/>
    <property type="match status" value="1"/>
</dbReference>
<comment type="caution">
    <text evidence="10">The sequence shown here is derived from an EMBL/GenBank/DDBJ whole genome shotgun (WGS) entry which is preliminary data.</text>
</comment>
<keyword evidence="4" id="KW-0436">Ligase</keyword>
<keyword evidence="5" id="KW-0547">Nucleotide-binding</keyword>
<evidence type="ECO:0000256" key="3">
    <source>
        <dbReference type="ARBA" id="ARBA00022490"/>
    </source>
</evidence>
<name>T1AAB6_9ZZZZ</name>
<dbReference type="EMBL" id="AUZY01006557">
    <property type="protein sequence ID" value="EQD53982.1"/>
    <property type="molecule type" value="Genomic_DNA"/>
</dbReference>
<dbReference type="GO" id="GO:0005829">
    <property type="term" value="C:cytosol"/>
    <property type="evidence" value="ECO:0007669"/>
    <property type="project" value="TreeGrafter"/>
</dbReference>
<dbReference type="InterPro" id="IPR004365">
    <property type="entry name" value="NA-bd_OB_tRNA"/>
</dbReference>
<dbReference type="Pfam" id="PF01336">
    <property type="entry name" value="tRNA_anti-codon"/>
    <property type="match status" value="1"/>
</dbReference>
<reference evidence="10" key="2">
    <citation type="journal article" date="2014" name="ISME J.">
        <title>Microbial stratification in low pH oxic and suboxic macroscopic growths along an acid mine drainage.</title>
        <authorList>
            <person name="Mendez-Garcia C."/>
            <person name="Mesa V."/>
            <person name="Sprenger R.R."/>
            <person name="Richter M."/>
            <person name="Diez M.S."/>
            <person name="Solano J."/>
            <person name="Bargiela R."/>
            <person name="Golyshina O.V."/>
            <person name="Manteca A."/>
            <person name="Ramos J.L."/>
            <person name="Gallego J.R."/>
            <person name="Llorente I."/>
            <person name="Martins Dos Santos V.A."/>
            <person name="Jensen O.N."/>
            <person name="Pelaez A.I."/>
            <person name="Sanchez J."/>
            <person name="Ferrer M."/>
        </authorList>
    </citation>
    <scope>NUCLEOTIDE SEQUENCE</scope>
</reference>
<dbReference type="Pfam" id="PF00152">
    <property type="entry name" value="tRNA-synt_2"/>
    <property type="match status" value="1"/>
</dbReference>
<evidence type="ECO:0000259" key="9">
    <source>
        <dbReference type="PROSITE" id="PS50862"/>
    </source>
</evidence>
<dbReference type="InterPro" id="IPR045864">
    <property type="entry name" value="aa-tRNA-synth_II/BPL/LPL"/>
</dbReference>
<proteinExistence type="inferred from homology"/>
<dbReference type="PANTHER" id="PTHR43450">
    <property type="entry name" value="ASPARTYL-TRNA SYNTHETASE"/>
    <property type="match status" value="1"/>
</dbReference>
<dbReference type="InterPro" id="IPR012340">
    <property type="entry name" value="NA-bd_OB-fold"/>
</dbReference>
<dbReference type="Gene3D" id="2.40.50.140">
    <property type="entry name" value="Nucleic acid-binding proteins"/>
    <property type="match status" value="1"/>
</dbReference>
<evidence type="ECO:0000313" key="10">
    <source>
        <dbReference type="EMBL" id="EQD53982.1"/>
    </source>
</evidence>
<dbReference type="AlphaFoldDB" id="T1AAB6"/>
<evidence type="ECO:0000256" key="4">
    <source>
        <dbReference type="ARBA" id="ARBA00022598"/>
    </source>
</evidence>
<dbReference type="GO" id="GO:0017101">
    <property type="term" value="C:aminoacyl-tRNA synthetase multienzyme complex"/>
    <property type="evidence" value="ECO:0007669"/>
    <property type="project" value="TreeGrafter"/>
</dbReference>
<dbReference type="InterPro" id="IPR002312">
    <property type="entry name" value="Asp/Asn-tRNA-synth_IIb"/>
</dbReference>
<protein>
    <submittedName>
        <fullName evidence="10">Aspartyl/asparaginyl-tRNA synthetase</fullName>
    </submittedName>
</protein>
<feature type="non-terminal residue" evidence="10">
    <location>
        <position position="324"/>
    </location>
</feature>
<dbReference type="InterPro" id="IPR004364">
    <property type="entry name" value="Aa-tRNA-synt_II"/>
</dbReference>
<organism evidence="10">
    <name type="scientific">mine drainage metagenome</name>
    <dbReference type="NCBI Taxonomy" id="410659"/>
    <lineage>
        <taxon>unclassified sequences</taxon>
        <taxon>metagenomes</taxon>
        <taxon>ecological metagenomes</taxon>
    </lineage>
</organism>
<evidence type="ECO:0000256" key="5">
    <source>
        <dbReference type="ARBA" id="ARBA00022741"/>
    </source>
</evidence>
<dbReference type="PROSITE" id="PS50862">
    <property type="entry name" value="AA_TRNA_LIGASE_II"/>
    <property type="match status" value="1"/>
</dbReference>